<evidence type="ECO:0000256" key="1">
    <source>
        <dbReference type="SAM" id="MobiDB-lite"/>
    </source>
</evidence>
<dbReference type="EMBL" id="CAJOBD010048467">
    <property type="protein sequence ID" value="CAF4343902.1"/>
    <property type="molecule type" value="Genomic_DNA"/>
</dbReference>
<evidence type="ECO:0000313" key="2">
    <source>
        <dbReference type="EMBL" id="CAF4343902.1"/>
    </source>
</evidence>
<reference evidence="2" key="1">
    <citation type="submission" date="2021-02" db="EMBL/GenBank/DDBJ databases">
        <authorList>
            <person name="Nowell W R."/>
        </authorList>
    </citation>
    <scope>NUCLEOTIDE SEQUENCE</scope>
</reference>
<comment type="caution">
    <text evidence="2">The sequence shown here is derived from an EMBL/GenBank/DDBJ whole genome shotgun (WGS) entry which is preliminary data.</text>
</comment>
<proteinExistence type="predicted"/>
<accession>A0A820KJY3</accession>
<gene>
    <name evidence="2" type="ORF">JBS370_LOCUS41716</name>
</gene>
<dbReference type="AlphaFoldDB" id="A0A820KJY3"/>
<feature type="region of interest" description="Disordered" evidence="1">
    <location>
        <begin position="21"/>
        <end position="41"/>
    </location>
</feature>
<organism evidence="2 3">
    <name type="scientific">Rotaria sordida</name>
    <dbReference type="NCBI Taxonomy" id="392033"/>
    <lineage>
        <taxon>Eukaryota</taxon>
        <taxon>Metazoa</taxon>
        <taxon>Spiralia</taxon>
        <taxon>Gnathifera</taxon>
        <taxon>Rotifera</taxon>
        <taxon>Eurotatoria</taxon>
        <taxon>Bdelloidea</taxon>
        <taxon>Philodinida</taxon>
        <taxon>Philodinidae</taxon>
        <taxon>Rotaria</taxon>
    </lineage>
</organism>
<feature type="non-terminal residue" evidence="2">
    <location>
        <position position="1"/>
    </location>
</feature>
<feature type="compositionally biased region" description="Basic and acidic residues" evidence="1">
    <location>
        <begin position="21"/>
        <end position="36"/>
    </location>
</feature>
<dbReference type="Proteomes" id="UP000663836">
    <property type="component" value="Unassembled WGS sequence"/>
</dbReference>
<evidence type="ECO:0000313" key="3">
    <source>
        <dbReference type="Proteomes" id="UP000663836"/>
    </source>
</evidence>
<protein>
    <submittedName>
        <fullName evidence="2">Uncharacterized protein</fullName>
    </submittedName>
</protein>
<name>A0A820KJY3_9BILA</name>
<sequence>SVGLVLTKIDNMISRFEIYEKPKSNKDENKKNRPSDLKSITMNSVVDDSLSDSTHSMINIEF</sequence>